<comment type="caution">
    <text evidence="2">The sequence shown here is derived from an EMBL/GenBank/DDBJ whole genome shotgun (WGS) entry which is preliminary data.</text>
</comment>
<protein>
    <submittedName>
        <fullName evidence="2">Uncharacterized protein</fullName>
    </submittedName>
</protein>
<feature type="transmembrane region" description="Helical" evidence="1">
    <location>
        <begin position="123"/>
        <end position="144"/>
    </location>
</feature>
<name>A0ABV0K7T9_9CYAN</name>
<keyword evidence="1" id="KW-0472">Membrane</keyword>
<dbReference type="RefSeq" id="WP_190706149.1">
    <property type="nucleotide sequence ID" value="NZ_JAMPKX010000008.1"/>
</dbReference>
<evidence type="ECO:0000313" key="3">
    <source>
        <dbReference type="Proteomes" id="UP001482513"/>
    </source>
</evidence>
<accession>A0ABV0K7T9</accession>
<evidence type="ECO:0000313" key="2">
    <source>
        <dbReference type="EMBL" id="MEP0948601.1"/>
    </source>
</evidence>
<reference evidence="2 3" key="1">
    <citation type="submission" date="2022-04" db="EMBL/GenBank/DDBJ databases">
        <title>Positive selection, recombination, and allopatry shape intraspecific diversity of widespread and dominant cyanobacteria.</title>
        <authorList>
            <person name="Wei J."/>
            <person name="Shu W."/>
            <person name="Hu C."/>
        </authorList>
    </citation>
    <scope>NUCLEOTIDE SEQUENCE [LARGE SCALE GENOMIC DNA]</scope>
    <source>
        <strain evidence="2 3">DQ-A4</strain>
    </source>
</reference>
<keyword evidence="3" id="KW-1185">Reference proteome</keyword>
<feature type="transmembrane region" description="Helical" evidence="1">
    <location>
        <begin position="61"/>
        <end position="85"/>
    </location>
</feature>
<dbReference type="Proteomes" id="UP001482513">
    <property type="component" value="Unassembled WGS sequence"/>
</dbReference>
<gene>
    <name evidence="2" type="ORF">NC992_17080</name>
</gene>
<evidence type="ECO:0000256" key="1">
    <source>
        <dbReference type="SAM" id="Phobius"/>
    </source>
</evidence>
<proteinExistence type="predicted"/>
<keyword evidence="1" id="KW-0812">Transmembrane</keyword>
<keyword evidence="1" id="KW-1133">Transmembrane helix</keyword>
<feature type="transmembrane region" description="Helical" evidence="1">
    <location>
        <begin position="164"/>
        <end position="197"/>
    </location>
</feature>
<dbReference type="EMBL" id="JAMPKX010000008">
    <property type="protein sequence ID" value="MEP0948601.1"/>
    <property type="molecule type" value="Genomic_DNA"/>
</dbReference>
<sequence>MMQHETPPAWQTALFHILLSVTSGATSVMFGGTIAALRNGASHVTEACGIGIAGCGSSQHWATWSVAVAVLFYAGIMNSLILGSIHGPAMTSTRGSDLSLVLTRWMRQNLDAAQASPRVKQGLVLSLLLGVLGVMASAAIGGAVGGYVYGNFITGLGAAHGVPAIGWLFGITFGLGAGSFGAMLFGSIAGIVSGVMLRRQPRSPRRS</sequence>
<organism evidence="2 3">
    <name type="scientific">Leptolyngbya subtilissima DQ-A4</name>
    <dbReference type="NCBI Taxonomy" id="2933933"/>
    <lineage>
        <taxon>Bacteria</taxon>
        <taxon>Bacillati</taxon>
        <taxon>Cyanobacteriota</taxon>
        <taxon>Cyanophyceae</taxon>
        <taxon>Leptolyngbyales</taxon>
        <taxon>Leptolyngbyaceae</taxon>
        <taxon>Leptolyngbya group</taxon>
        <taxon>Leptolyngbya</taxon>
    </lineage>
</organism>
<feature type="transmembrane region" description="Helical" evidence="1">
    <location>
        <begin position="12"/>
        <end position="37"/>
    </location>
</feature>